<dbReference type="GO" id="GO:0016987">
    <property type="term" value="F:sigma factor activity"/>
    <property type="evidence" value="ECO:0007669"/>
    <property type="project" value="UniProtKB-KW"/>
</dbReference>
<feature type="domain" description="RNA polymerase sigma-70 region 2" evidence="4">
    <location>
        <begin position="14"/>
        <end position="83"/>
    </location>
</feature>
<dbReference type="Gene3D" id="1.10.1740.10">
    <property type="match status" value="1"/>
</dbReference>
<dbReference type="NCBIfam" id="TIGR02937">
    <property type="entry name" value="sigma70-ECF"/>
    <property type="match status" value="1"/>
</dbReference>
<dbReference type="GO" id="GO:0006352">
    <property type="term" value="P:DNA-templated transcription initiation"/>
    <property type="evidence" value="ECO:0007669"/>
    <property type="project" value="InterPro"/>
</dbReference>
<keyword evidence="2" id="KW-0731">Sigma factor</keyword>
<dbReference type="InterPro" id="IPR013325">
    <property type="entry name" value="RNA_pol_sigma_r2"/>
</dbReference>
<dbReference type="AlphaFoldDB" id="A0AAU8A5Q3"/>
<dbReference type="Pfam" id="PF04542">
    <property type="entry name" value="Sigma70_r2"/>
    <property type="match status" value="1"/>
</dbReference>
<dbReference type="RefSeq" id="WP_079546447.1">
    <property type="nucleotide sequence ID" value="NZ_CP117826.1"/>
</dbReference>
<keyword evidence="1" id="KW-0805">Transcription regulation</keyword>
<dbReference type="InterPro" id="IPR014284">
    <property type="entry name" value="RNA_pol_sigma-70_dom"/>
</dbReference>
<dbReference type="InterPro" id="IPR039425">
    <property type="entry name" value="RNA_pol_sigma-70-like"/>
</dbReference>
<gene>
    <name evidence="5" type="ORF">PUP29_07550</name>
</gene>
<dbReference type="PANTHER" id="PTHR43133:SF46">
    <property type="entry name" value="RNA POLYMERASE SIGMA-70 FACTOR ECF SUBFAMILY"/>
    <property type="match status" value="1"/>
</dbReference>
<dbReference type="SUPFAM" id="SSF88946">
    <property type="entry name" value="Sigma2 domain of RNA polymerase sigma factors"/>
    <property type="match status" value="1"/>
</dbReference>
<evidence type="ECO:0000313" key="5">
    <source>
        <dbReference type="EMBL" id="XCC61386.1"/>
    </source>
</evidence>
<dbReference type="InterPro" id="IPR007627">
    <property type="entry name" value="RNA_pol_sigma70_r2"/>
</dbReference>
<dbReference type="EMBL" id="CP117826">
    <property type="protein sequence ID" value="XCC61386.1"/>
    <property type="molecule type" value="Genomic_DNA"/>
</dbReference>
<keyword evidence="3" id="KW-0804">Transcription</keyword>
<evidence type="ECO:0000259" key="4">
    <source>
        <dbReference type="Pfam" id="PF04542"/>
    </source>
</evidence>
<dbReference type="PANTHER" id="PTHR43133">
    <property type="entry name" value="RNA POLYMERASE ECF-TYPE SIGMA FACTO"/>
    <property type="match status" value="1"/>
</dbReference>
<evidence type="ECO:0000256" key="2">
    <source>
        <dbReference type="ARBA" id="ARBA00023082"/>
    </source>
</evidence>
<organism evidence="5">
    <name type="scientific">Christensenella massiliensis</name>
    <dbReference type="NCBI Taxonomy" id="1805714"/>
    <lineage>
        <taxon>Bacteria</taxon>
        <taxon>Bacillati</taxon>
        <taxon>Bacillota</taxon>
        <taxon>Clostridia</taxon>
        <taxon>Christensenellales</taxon>
        <taxon>Christensenellaceae</taxon>
        <taxon>Christensenella</taxon>
    </lineage>
</organism>
<evidence type="ECO:0000256" key="3">
    <source>
        <dbReference type="ARBA" id="ARBA00023163"/>
    </source>
</evidence>
<protein>
    <submittedName>
        <fullName evidence="5">RNA polymerase sigma factor</fullName>
    </submittedName>
</protein>
<proteinExistence type="predicted"/>
<reference evidence="5" key="1">
    <citation type="submission" date="2023-02" db="EMBL/GenBank/DDBJ databases">
        <title>Gut commensal Christensenella minuta modulates host metabolism via a new class of secondary bile acids.</title>
        <authorList>
            <person name="Liu C."/>
        </authorList>
    </citation>
    <scope>NUCLEOTIDE SEQUENCE</scope>
    <source>
        <strain evidence="5">CA70</strain>
    </source>
</reference>
<accession>A0AAU8A5Q3</accession>
<sequence>MNYDITSQSGFERMYREYFPKIYNYIFYRLLSREDTEDVVSVIFMKAARSAETFDESRASLRTWLCRIAQNALIDFFRAKKRTVSLDDETAGVVLPVDFEEQAEQISSEKRRVIYLELMKLRERERLIVYYKFLRAITTGRPPLCSV</sequence>
<name>A0AAU8A5Q3_9FIRM</name>
<evidence type="ECO:0000256" key="1">
    <source>
        <dbReference type="ARBA" id="ARBA00023015"/>
    </source>
</evidence>